<dbReference type="EMBL" id="NNAY01004538">
    <property type="protein sequence ID" value="OXU17738.1"/>
    <property type="molecule type" value="Genomic_DNA"/>
</dbReference>
<name>A0A232EHD5_9HYME</name>
<accession>A0A232EHD5</accession>
<dbReference type="AlphaFoldDB" id="A0A232EHD5"/>
<comment type="caution">
    <text evidence="1">The sequence shown here is derived from an EMBL/GenBank/DDBJ whole genome shotgun (WGS) entry which is preliminary data.</text>
</comment>
<gene>
    <name evidence="1" type="ORF">TSAR_016939</name>
</gene>
<keyword evidence="2" id="KW-1185">Reference proteome</keyword>
<evidence type="ECO:0000313" key="1">
    <source>
        <dbReference type="EMBL" id="OXU17738.1"/>
    </source>
</evidence>
<evidence type="ECO:0000313" key="2">
    <source>
        <dbReference type="Proteomes" id="UP000215335"/>
    </source>
</evidence>
<proteinExistence type="predicted"/>
<reference evidence="1 2" key="1">
    <citation type="journal article" date="2017" name="Curr. Biol.">
        <title>The Evolution of Venom by Co-option of Single-Copy Genes.</title>
        <authorList>
            <person name="Martinson E.O."/>
            <person name="Mrinalini"/>
            <person name="Kelkar Y.D."/>
            <person name="Chang C.H."/>
            <person name="Werren J.H."/>
        </authorList>
    </citation>
    <scope>NUCLEOTIDE SEQUENCE [LARGE SCALE GENOMIC DNA]</scope>
    <source>
        <strain evidence="1 2">Alberta</strain>
        <tissue evidence="1">Whole body</tissue>
    </source>
</reference>
<protein>
    <submittedName>
        <fullName evidence="1">Uncharacterized protein</fullName>
    </submittedName>
</protein>
<sequence length="205" mass="24273">MRTVLHRYKIFKKNVPNILQTDLPIPYEFHLQCQLTHPNMVDINRDSQSNGIFLNRFDLTNCPGYYMLHMIHTSIPAQNNQRFYLHRSRTSGDSLWIFGHKNIKGNEIVDKAPKNAIQNQEVIHFKSHWYQAFSAQLLNHKSNWHEEHTQQLDTKGTQYKNKISFTNLNNLKKMYTQLNKAQLTIYLRILINSHCTPDKLINKNL</sequence>
<dbReference type="Proteomes" id="UP000215335">
    <property type="component" value="Unassembled WGS sequence"/>
</dbReference>
<organism evidence="1 2">
    <name type="scientific">Trichomalopsis sarcophagae</name>
    <dbReference type="NCBI Taxonomy" id="543379"/>
    <lineage>
        <taxon>Eukaryota</taxon>
        <taxon>Metazoa</taxon>
        <taxon>Ecdysozoa</taxon>
        <taxon>Arthropoda</taxon>
        <taxon>Hexapoda</taxon>
        <taxon>Insecta</taxon>
        <taxon>Pterygota</taxon>
        <taxon>Neoptera</taxon>
        <taxon>Endopterygota</taxon>
        <taxon>Hymenoptera</taxon>
        <taxon>Apocrita</taxon>
        <taxon>Proctotrupomorpha</taxon>
        <taxon>Chalcidoidea</taxon>
        <taxon>Pteromalidae</taxon>
        <taxon>Pteromalinae</taxon>
        <taxon>Trichomalopsis</taxon>
    </lineage>
</organism>